<dbReference type="Pfam" id="PF00990">
    <property type="entry name" value="GGDEF"/>
    <property type="match status" value="1"/>
</dbReference>
<dbReference type="Gene3D" id="3.20.20.450">
    <property type="entry name" value="EAL domain"/>
    <property type="match status" value="1"/>
</dbReference>
<protein>
    <submittedName>
        <fullName evidence="4">Diguanylate cyclase/phosphodiesterase with PAS/PAC sensor(S)</fullName>
    </submittedName>
</protein>
<dbReference type="InterPro" id="IPR029787">
    <property type="entry name" value="Nucleotide_cyclase"/>
</dbReference>
<dbReference type="SUPFAM" id="SSF141868">
    <property type="entry name" value="EAL domain-like"/>
    <property type="match status" value="1"/>
</dbReference>
<dbReference type="PROSITE" id="PS50883">
    <property type="entry name" value="EAL"/>
    <property type="match status" value="1"/>
</dbReference>
<dbReference type="CDD" id="cd01948">
    <property type="entry name" value="EAL"/>
    <property type="match status" value="1"/>
</dbReference>
<dbReference type="InterPro" id="IPR035919">
    <property type="entry name" value="EAL_sf"/>
</dbReference>
<feature type="domain" description="EAL" evidence="2">
    <location>
        <begin position="551"/>
        <end position="801"/>
    </location>
</feature>
<dbReference type="SUPFAM" id="SSF55073">
    <property type="entry name" value="Nucleotide cyclase"/>
    <property type="match status" value="1"/>
</dbReference>
<dbReference type="NCBIfam" id="TIGR00254">
    <property type="entry name" value="GGDEF"/>
    <property type="match status" value="1"/>
</dbReference>
<dbReference type="Proteomes" id="UP000002385">
    <property type="component" value="Chromosome"/>
</dbReference>
<dbReference type="KEGG" id="mch:Mchl_2503"/>
<dbReference type="RefSeq" id="WP_015950905.1">
    <property type="nucleotide sequence ID" value="NC_011757.1"/>
</dbReference>
<dbReference type="Pfam" id="PF00563">
    <property type="entry name" value="EAL"/>
    <property type="match status" value="1"/>
</dbReference>
<organism evidence="4 5">
    <name type="scientific">Methylorubrum extorquens (strain CM4 / NCIMB 13688)</name>
    <name type="common">Methylobacterium extorquens</name>
    <dbReference type="NCBI Taxonomy" id="440085"/>
    <lineage>
        <taxon>Bacteria</taxon>
        <taxon>Pseudomonadati</taxon>
        <taxon>Pseudomonadota</taxon>
        <taxon>Alphaproteobacteria</taxon>
        <taxon>Hyphomicrobiales</taxon>
        <taxon>Methylobacteriaceae</taxon>
        <taxon>Methylorubrum</taxon>
    </lineage>
</organism>
<dbReference type="InterPro" id="IPR035965">
    <property type="entry name" value="PAS-like_dom_sf"/>
</dbReference>
<dbReference type="SMART" id="SM00091">
    <property type="entry name" value="PAS"/>
    <property type="match status" value="1"/>
</dbReference>
<dbReference type="Gene3D" id="3.30.450.20">
    <property type="entry name" value="PAS domain"/>
    <property type="match status" value="1"/>
</dbReference>
<dbReference type="SMART" id="SM00052">
    <property type="entry name" value="EAL"/>
    <property type="match status" value="1"/>
</dbReference>
<dbReference type="CDD" id="cd01949">
    <property type="entry name" value="GGDEF"/>
    <property type="match status" value="1"/>
</dbReference>
<dbReference type="InterPro" id="IPR001633">
    <property type="entry name" value="EAL_dom"/>
</dbReference>
<dbReference type="PROSITE" id="PS50112">
    <property type="entry name" value="PAS"/>
    <property type="match status" value="1"/>
</dbReference>
<gene>
    <name evidence="4" type="ordered locus">Mchl_2503</name>
</gene>
<dbReference type="InterPro" id="IPR000014">
    <property type="entry name" value="PAS"/>
</dbReference>
<dbReference type="PANTHER" id="PTHR44757:SF2">
    <property type="entry name" value="BIOFILM ARCHITECTURE MAINTENANCE PROTEIN MBAA"/>
    <property type="match status" value="1"/>
</dbReference>
<dbReference type="PANTHER" id="PTHR44757">
    <property type="entry name" value="DIGUANYLATE CYCLASE DGCP"/>
    <property type="match status" value="1"/>
</dbReference>
<accession>B7L0X4</accession>
<dbReference type="InterPro" id="IPR052155">
    <property type="entry name" value="Biofilm_reg_signaling"/>
</dbReference>
<evidence type="ECO:0000259" key="3">
    <source>
        <dbReference type="PROSITE" id="PS50887"/>
    </source>
</evidence>
<reference evidence="5" key="1">
    <citation type="submission" date="2008-12" db="EMBL/GenBank/DDBJ databases">
        <title>Complete sequence of chromosome of Methylobacterium chloromethanicum CM4.</title>
        <authorList>
            <consortium name="US DOE Joint Genome Institute"/>
            <person name="Lucas S."/>
            <person name="Copeland A."/>
            <person name="Lapidus A."/>
            <person name="Glavina del Rio T."/>
            <person name="Dalin E."/>
            <person name="Tice H."/>
            <person name="Bruce D."/>
            <person name="Goodwin L."/>
            <person name="Pitluck S."/>
            <person name="Chertkov O."/>
            <person name="Brettin T."/>
            <person name="Detter J.C."/>
            <person name="Han C."/>
            <person name="Larimer F."/>
            <person name="Land M."/>
            <person name="Hauser L."/>
            <person name="Kyrpides N."/>
            <person name="Mikhailova N."/>
            <person name="Marx C."/>
            <person name="Richardson P."/>
        </authorList>
    </citation>
    <scope>NUCLEOTIDE SEQUENCE [LARGE SCALE GENOMIC DNA]</scope>
    <source>
        <strain evidence="5">CM4 / NCIMB 13688</strain>
    </source>
</reference>
<reference evidence="4 5" key="2">
    <citation type="journal article" date="2012" name="J. Bacteriol.">
        <title>Complete genome sequences of six strains of the genus Methylobacterium.</title>
        <authorList>
            <person name="Marx C.J."/>
            <person name="Bringel F."/>
            <person name="Chistoserdova L."/>
            <person name="Moulin L."/>
            <person name="Farhan Ul Haque M."/>
            <person name="Fleischman D.E."/>
            <person name="Gruffaz C."/>
            <person name="Jourand P."/>
            <person name="Knief C."/>
            <person name="Lee M.C."/>
            <person name="Muller E.E."/>
            <person name="Nadalig T."/>
            <person name="Peyraud R."/>
            <person name="Roselli S."/>
            <person name="Russ L."/>
            <person name="Goodwin L.A."/>
            <person name="Ivanova N."/>
            <person name="Kyrpides N."/>
            <person name="Lajus A."/>
            <person name="Land M.L."/>
            <person name="Medigue C."/>
            <person name="Mikhailova N."/>
            <person name="Nolan M."/>
            <person name="Woyke T."/>
            <person name="Stolyar S."/>
            <person name="Vorholt J.A."/>
            <person name="Vuilleumier S."/>
        </authorList>
    </citation>
    <scope>NUCLEOTIDE SEQUENCE [LARGE SCALE GENOMIC DNA]</scope>
    <source>
        <strain evidence="5">CM4 / NCIMB 13688</strain>
    </source>
</reference>
<feature type="domain" description="GGDEF" evidence="3">
    <location>
        <begin position="410"/>
        <end position="542"/>
    </location>
</feature>
<dbReference type="EMBL" id="CP001298">
    <property type="protein sequence ID" value="ACK83345.1"/>
    <property type="molecule type" value="Genomic_DNA"/>
</dbReference>
<dbReference type="NCBIfam" id="TIGR00229">
    <property type="entry name" value="sensory_box"/>
    <property type="match status" value="1"/>
</dbReference>
<dbReference type="Gene3D" id="3.30.70.270">
    <property type="match status" value="1"/>
</dbReference>
<dbReference type="InterPro" id="IPR043128">
    <property type="entry name" value="Rev_trsase/Diguanyl_cyclase"/>
</dbReference>
<evidence type="ECO:0000259" key="1">
    <source>
        <dbReference type="PROSITE" id="PS50112"/>
    </source>
</evidence>
<dbReference type="AlphaFoldDB" id="B7L0X4"/>
<proteinExistence type="predicted"/>
<sequence length="805" mass="86419">MPIPTSDASAAALVQHWRSCRSRPGATPGYDAVVLGRLGRLADRCALVATREGRAERILWGGTGFRDWFEDEIRDRPLVQMPDEIRRPIEEIGIAALRTGEPAGARCDRITDGVVTTWNLVGVPLANGSGTPLLLVHVDSEGVRTELMQAMFGATGQGLMALGAIREASGAVADFKIVALNQGAAEILGRPVASLQWQRLGDLVPVRLGVTQRLSGVLGCADRATFELAVPRADRTTLHLKVEAQAIGDLVAVAMTDVGDIKAREASFRFLFESNPLPMWLVDQDSARFVAVNEAAVAHYGYSREAFLARGLQDLSEAVAFSFARDGRLHRHRRADGSLIDVTLFERSLAFEGRPAVLGAAIDVTEQRRAEARITHMAHHDALTGLPNRALFTTCLAEVIAEHARTGAGAGAALLCLDLDKFKLVNDTLGHPAGDTLLRAVADRITACLHGEDLVARLGGDEFAVLLRTPDAGTVSAVAGRIIEALSHPVRLGDRECQIGVSVGIACLPEHGTDSDTLLRHADLALYRAKADGGSIAHCFEAAMDSWDRSRRRREADLHEAFARGDLALAYQPVVGVRSRAIVGFEALLRWHHPVEGAIPPSEFVPLAEETGLIVPIGAWVLRQACAEASLWADPVRIAVNLSPVQFRDPGLVATVREALALSGLAPHRLELEVTESVLLAASEANVATLHALRDLGVRIAMDDFGTGYCSLSYLQKFPFDKIKIDRSFVSRLGEDPHSTAIVQAVIGLGASLGIVTVAEGVETEVQFAHLRAEGCEEVQGYLFGRPIPAPQAVGPIRREADVAA</sequence>
<dbReference type="SUPFAM" id="SSF55785">
    <property type="entry name" value="PYP-like sensor domain (PAS domain)"/>
    <property type="match status" value="1"/>
</dbReference>
<evidence type="ECO:0000313" key="5">
    <source>
        <dbReference type="Proteomes" id="UP000002385"/>
    </source>
</evidence>
<dbReference type="PROSITE" id="PS50887">
    <property type="entry name" value="GGDEF"/>
    <property type="match status" value="1"/>
</dbReference>
<evidence type="ECO:0000259" key="2">
    <source>
        <dbReference type="PROSITE" id="PS50883"/>
    </source>
</evidence>
<evidence type="ECO:0000313" key="4">
    <source>
        <dbReference type="EMBL" id="ACK83345.1"/>
    </source>
</evidence>
<dbReference type="InterPro" id="IPR000160">
    <property type="entry name" value="GGDEF_dom"/>
</dbReference>
<dbReference type="Pfam" id="PF13188">
    <property type="entry name" value="PAS_8"/>
    <property type="match status" value="1"/>
</dbReference>
<dbReference type="HOGENOM" id="CLU_000445_83_1_5"/>
<dbReference type="SMART" id="SM00267">
    <property type="entry name" value="GGDEF"/>
    <property type="match status" value="1"/>
</dbReference>
<feature type="domain" description="PAS" evidence="1">
    <location>
        <begin position="264"/>
        <end position="310"/>
    </location>
</feature>
<name>B7L0X4_METC4</name>